<protein>
    <submittedName>
        <fullName evidence="3">DDHD domain-domain-containing protein</fullName>
    </submittedName>
</protein>
<feature type="compositionally biased region" description="Basic residues" evidence="1">
    <location>
        <begin position="473"/>
        <end position="482"/>
    </location>
</feature>
<dbReference type="OrthoDB" id="431378at2759"/>
<evidence type="ECO:0000256" key="1">
    <source>
        <dbReference type="SAM" id="MobiDB-lite"/>
    </source>
</evidence>
<evidence type="ECO:0000313" key="4">
    <source>
        <dbReference type="Proteomes" id="UP000193560"/>
    </source>
</evidence>
<dbReference type="PANTHER" id="PTHR23509">
    <property type="entry name" value="PA-PL1 PHOSPHOLIPASE FAMILY"/>
    <property type="match status" value="1"/>
</dbReference>
<feature type="region of interest" description="Disordered" evidence="1">
    <location>
        <begin position="343"/>
        <end position="409"/>
    </location>
</feature>
<evidence type="ECO:0000313" key="3">
    <source>
        <dbReference type="EMBL" id="ORZ18189.1"/>
    </source>
</evidence>
<dbReference type="SMART" id="SM01127">
    <property type="entry name" value="DDHD"/>
    <property type="match status" value="1"/>
</dbReference>
<dbReference type="GO" id="GO:0005737">
    <property type="term" value="C:cytoplasm"/>
    <property type="evidence" value="ECO:0007669"/>
    <property type="project" value="TreeGrafter"/>
</dbReference>
<dbReference type="PROSITE" id="PS51043">
    <property type="entry name" value="DDHD"/>
    <property type="match status" value="1"/>
</dbReference>
<feature type="domain" description="DDHD" evidence="2">
    <location>
        <begin position="196"/>
        <end position="614"/>
    </location>
</feature>
<dbReference type="Proteomes" id="UP000193560">
    <property type="component" value="Unassembled WGS sequence"/>
</dbReference>
<gene>
    <name evidence="3" type="ORF">BCR42DRAFT_413317</name>
</gene>
<dbReference type="InterPro" id="IPR004177">
    <property type="entry name" value="DDHD_dom"/>
</dbReference>
<dbReference type="InterPro" id="IPR058055">
    <property type="entry name" value="PA-PLA1"/>
</dbReference>
<dbReference type="AlphaFoldDB" id="A0A1X2IL05"/>
<dbReference type="GO" id="GO:0004620">
    <property type="term" value="F:phospholipase activity"/>
    <property type="evidence" value="ECO:0007669"/>
    <property type="project" value="TreeGrafter"/>
</dbReference>
<feature type="compositionally biased region" description="Basic and acidic residues" evidence="1">
    <location>
        <begin position="448"/>
        <end position="457"/>
    </location>
</feature>
<organism evidence="3 4">
    <name type="scientific">Absidia repens</name>
    <dbReference type="NCBI Taxonomy" id="90262"/>
    <lineage>
        <taxon>Eukaryota</taxon>
        <taxon>Fungi</taxon>
        <taxon>Fungi incertae sedis</taxon>
        <taxon>Mucoromycota</taxon>
        <taxon>Mucoromycotina</taxon>
        <taxon>Mucoromycetes</taxon>
        <taxon>Mucorales</taxon>
        <taxon>Cunninghamellaceae</taxon>
        <taxon>Absidia</taxon>
    </lineage>
</organism>
<dbReference type="PANTHER" id="PTHR23509:SF10">
    <property type="entry name" value="LD21067P"/>
    <property type="match status" value="1"/>
</dbReference>
<proteinExistence type="predicted"/>
<feature type="compositionally biased region" description="Low complexity" evidence="1">
    <location>
        <begin position="293"/>
        <end position="318"/>
    </location>
</feature>
<dbReference type="Pfam" id="PF02862">
    <property type="entry name" value="DDHD"/>
    <property type="match status" value="1"/>
</dbReference>
<dbReference type="GO" id="GO:0046872">
    <property type="term" value="F:metal ion binding"/>
    <property type="evidence" value="ECO:0007669"/>
    <property type="project" value="InterPro"/>
</dbReference>
<accession>A0A1X2IL05</accession>
<evidence type="ECO:0000259" key="2">
    <source>
        <dbReference type="PROSITE" id="PS51043"/>
    </source>
</evidence>
<dbReference type="InterPro" id="IPR029058">
    <property type="entry name" value="AB_hydrolase_fold"/>
</dbReference>
<feature type="compositionally biased region" description="Polar residues" evidence="1">
    <location>
        <begin position="463"/>
        <end position="472"/>
    </location>
</feature>
<dbReference type="STRING" id="90262.A0A1X2IL05"/>
<dbReference type="SUPFAM" id="SSF53474">
    <property type="entry name" value="alpha/beta-Hydrolases"/>
    <property type="match status" value="1"/>
</dbReference>
<name>A0A1X2IL05_9FUNG</name>
<dbReference type="EMBL" id="MCGE01000009">
    <property type="protein sequence ID" value="ORZ18189.1"/>
    <property type="molecule type" value="Genomic_DNA"/>
</dbReference>
<comment type="caution">
    <text evidence="3">The sequence shown here is derived from an EMBL/GenBank/DDBJ whole genome shotgun (WGS) entry which is preliminary data.</text>
</comment>
<feature type="region of interest" description="Disordered" evidence="1">
    <location>
        <begin position="439"/>
        <end position="513"/>
    </location>
</feature>
<keyword evidence="4" id="KW-1185">Reference proteome</keyword>
<feature type="region of interest" description="Disordered" evidence="1">
    <location>
        <begin position="293"/>
        <end position="330"/>
    </location>
</feature>
<feature type="compositionally biased region" description="Low complexity" evidence="1">
    <location>
        <begin position="484"/>
        <end position="504"/>
    </location>
</feature>
<feature type="compositionally biased region" description="Polar residues" evidence="1">
    <location>
        <begin position="345"/>
        <end position="366"/>
    </location>
</feature>
<sequence length="617" mass="69749">MIYDTYNDLATPSMSGEEIHSVWEQDEDTIDHVIFVIHGIGQQTERFGYFEQHMETIRKTICEVLQARMPYRDIRIQLIPIEWHKHIHEQTDSCLNNISLESVPGMRLVSNDYMMDALYYLAKDRQQSIVSHVTQTFNDTYHEFIDTHPTFQGNIGIFGYSLGGIITWDILSHQRTIETMEEQAQLNKLDLRVPHLDFKPQFLFGVGCPLGAFLNIRNQDPKLYHPDDSTIFENIYHPCDPLAYRVEPLYHPDCRQHDSIQVEAAIPSDHATPLFTSLTGWVTSCRRIPTSITTMHPRTPLATTTTTTTTTNTAASTPWSPQQPPTIVNDPMVASATAGMDTPSLIATSNTNYPNHHQRQPSTPSSIDCPLTQFQGDDCMPLNGGESHHPMDVDHDDDDDNKNGEPSDRATLLSSVGALFQYISPRASFDRDSAIGSDIEEEDEDDNGNDHRHKCDQDIDMPSSYSSVTFNHHQLKKMKRRSAPLPSSSCMNTSSSSSSTTTSPPGAPTNPGMLYRRRQSQIYDTNTMASFSVQKKRRQSLPNLRPLQPEASSLEEDEALLQTLPGSRRVDYALQPGPMLGGMISNQYLLGFQAHFSYWNNKDMLWRMVDQLDNAIH</sequence>
<reference evidence="3 4" key="1">
    <citation type="submission" date="2016-07" db="EMBL/GenBank/DDBJ databases">
        <title>Pervasive Adenine N6-methylation of Active Genes in Fungi.</title>
        <authorList>
            <consortium name="DOE Joint Genome Institute"/>
            <person name="Mondo S.J."/>
            <person name="Dannebaum R.O."/>
            <person name="Kuo R.C."/>
            <person name="Labutti K."/>
            <person name="Haridas S."/>
            <person name="Kuo A."/>
            <person name="Salamov A."/>
            <person name="Ahrendt S.R."/>
            <person name="Lipzen A."/>
            <person name="Sullivan W."/>
            <person name="Andreopoulos W.B."/>
            <person name="Clum A."/>
            <person name="Lindquist E."/>
            <person name="Daum C."/>
            <person name="Ramamoorthy G.K."/>
            <person name="Gryganskyi A."/>
            <person name="Culley D."/>
            <person name="Magnuson J.K."/>
            <person name="James T.Y."/>
            <person name="O'Malley M.A."/>
            <person name="Stajich J.E."/>
            <person name="Spatafora J.W."/>
            <person name="Visel A."/>
            <person name="Grigoriev I.V."/>
        </authorList>
    </citation>
    <scope>NUCLEOTIDE SEQUENCE [LARGE SCALE GENOMIC DNA]</scope>
    <source>
        <strain evidence="3 4">NRRL 1336</strain>
    </source>
</reference>